<evidence type="ECO:0000313" key="2">
    <source>
        <dbReference type="Proteomes" id="UP000037069"/>
    </source>
</evidence>
<keyword evidence="2" id="KW-1185">Reference proteome</keyword>
<sequence length="93" mass="10417">MSQSGPCHQSLFSLKSEATLFATKVFQLHGGFRNQARTIVESDHKYTLYVFNLKLGITLFTKLAQRTAPHNPKRGKDGFLTGATFVLPISRFT</sequence>
<dbReference type="EMBL" id="JRES01001528">
    <property type="protein sequence ID" value="KNC22237.1"/>
    <property type="molecule type" value="Genomic_DNA"/>
</dbReference>
<protein>
    <submittedName>
        <fullName evidence="1">Uncharacterized protein</fullName>
    </submittedName>
</protein>
<evidence type="ECO:0000313" key="1">
    <source>
        <dbReference type="EMBL" id="KNC22237.1"/>
    </source>
</evidence>
<comment type="caution">
    <text evidence="1">The sequence shown here is derived from an EMBL/GenBank/DDBJ whole genome shotgun (WGS) entry which is preliminary data.</text>
</comment>
<organism evidence="1 2">
    <name type="scientific">Lucilia cuprina</name>
    <name type="common">Green bottle fly</name>
    <name type="synonym">Australian sheep blowfly</name>
    <dbReference type="NCBI Taxonomy" id="7375"/>
    <lineage>
        <taxon>Eukaryota</taxon>
        <taxon>Metazoa</taxon>
        <taxon>Ecdysozoa</taxon>
        <taxon>Arthropoda</taxon>
        <taxon>Hexapoda</taxon>
        <taxon>Insecta</taxon>
        <taxon>Pterygota</taxon>
        <taxon>Neoptera</taxon>
        <taxon>Endopterygota</taxon>
        <taxon>Diptera</taxon>
        <taxon>Brachycera</taxon>
        <taxon>Muscomorpha</taxon>
        <taxon>Oestroidea</taxon>
        <taxon>Calliphoridae</taxon>
        <taxon>Luciliinae</taxon>
        <taxon>Lucilia</taxon>
    </lineage>
</organism>
<proteinExistence type="predicted"/>
<dbReference type="Proteomes" id="UP000037069">
    <property type="component" value="Unassembled WGS sequence"/>
</dbReference>
<dbReference type="AlphaFoldDB" id="A0A0L0BQA2"/>
<name>A0A0L0BQA2_LUCCU</name>
<reference evidence="1 2" key="1">
    <citation type="journal article" date="2015" name="Nat. Commun.">
        <title>Lucilia cuprina genome unlocks parasitic fly biology to underpin future interventions.</title>
        <authorList>
            <person name="Anstead C.A."/>
            <person name="Korhonen P.K."/>
            <person name="Young N.D."/>
            <person name="Hall R.S."/>
            <person name="Jex A.R."/>
            <person name="Murali S.C."/>
            <person name="Hughes D.S."/>
            <person name="Lee S.F."/>
            <person name="Perry T."/>
            <person name="Stroehlein A.J."/>
            <person name="Ansell B.R."/>
            <person name="Breugelmans B."/>
            <person name="Hofmann A."/>
            <person name="Qu J."/>
            <person name="Dugan S."/>
            <person name="Lee S.L."/>
            <person name="Chao H."/>
            <person name="Dinh H."/>
            <person name="Han Y."/>
            <person name="Doddapaneni H.V."/>
            <person name="Worley K.C."/>
            <person name="Muzny D.M."/>
            <person name="Ioannidis P."/>
            <person name="Waterhouse R.M."/>
            <person name="Zdobnov E.M."/>
            <person name="James P.J."/>
            <person name="Bagnall N.H."/>
            <person name="Kotze A.C."/>
            <person name="Gibbs R.A."/>
            <person name="Richards S."/>
            <person name="Batterham P."/>
            <person name="Gasser R.B."/>
        </authorList>
    </citation>
    <scope>NUCLEOTIDE SEQUENCE [LARGE SCALE GENOMIC DNA]</scope>
    <source>
        <strain evidence="1 2">LS</strain>
        <tissue evidence="1">Full body</tissue>
    </source>
</reference>
<accession>A0A0L0BQA2</accession>
<gene>
    <name evidence="1" type="ORF">FF38_07407</name>
</gene>